<evidence type="ECO:0000256" key="1">
    <source>
        <dbReference type="SAM" id="Phobius"/>
    </source>
</evidence>
<keyword evidence="1" id="KW-0812">Transmembrane</keyword>
<gene>
    <name evidence="3" type="ORF">H8B22_11705</name>
</gene>
<dbReference type="AlphaFoldDB" id="A0A7H0FVT2"/>
<keyword evidence="1" id="KW-1133">Transmembrane helix</keyword>
<dbReference type="EMBL" id="CP060820">
    <property type="protein sequence ID" value="QNP40148.1"/>
    <property type="molecule type" value="Genomic_DNA"/>
</dbReference>
<reference evidence="3 4" key="1">
    <citation type="submission" date="2020-08" db="EMBL/GenBank/DDBJ databases">
        <title>Lysobacter sp. II4 sp. nov., isolated from soil.</title>
        <authorList>
            <person name="Woo C.Y."/>
            <person name="Kim J."/>
        </authorList>
    </citation>
    <scope>NUCLEOTIDE SEQUENCE [LARGE SCALE GENOMIC DNA]</scope>
    <source>
        <strain evidence="3 4">II4</strain>
    </source>
</reference>
<keyword evidence="1" id="KW-0472">Membrane</keyword>
<evidence type="ECO:0000256" key="2">
    <source>
        <dbReference type="SAM" id="SignalP"/>
    </source>
</evidence>
<accession>A0A7H0FVT2</accession>
<dbReference type="Proteomes" id="UP000516018">
    <property type="component" value="Chromosome"/>
</dbReference>
<organism evidence="3 4">
    <name type="scientific">Agrilutibacter terrestris</name>
    <dbReference type="NCBI Taxonomy" id="2865112"/>
    <lineage>
        <taxon>Bacteria</taxon>
        <taxon>Pseudomonadati</taxon>
        <taxon>Pseudomonadota</taxon>
        <taxon>Gammaproteobacteria</taxon>
        <taxon>Lysobacterales</taxon>
        <taxon>Lysobacteraceae</taxon>
        <taxon>Agrilutibacter</taxon>
    </lineage>
</organism>
<sequence length="243" mass="26577">MTVSATPRALFASALAVLSLLPAAPASAQAEPEGFPDPGAALVDPDFKVGTREFGLDRRVEMYQWRLGERGYEQVWHGAWIDSAGFDAAHANPPKLLLDNRRWWAEQPTLDGKPLDPAVLRSLGEWRVLRPGFSRLPANLAASFQPEGEGLGSAENPLEPQIGDLRVTWRELVLPPLAGKVALRDGAWRLVEDPVAPRANPPATVAATPPQHAQRMWPFFGSGLVVIVAIAVAARRRRRHHPK</sequence>
<name>A0A7H0FVT2_9GAMM</name>
<evidence type="ECO:0000313" key="4">
    <source>
        <dbReference type="Proteomes" id="UP000516018"/>
    </source>
</evidence>
<evidence type="ECO:0000313" key="3">
    <source>
        <dbReference type="EMBL" id="QNP40148.1"/>
    </source>
</evidence>
<dbReference type="RefSeq" id="WP_187711591.1">
    <property type="nucleotide sequence ID" value="NZ_CP060820.1"/>
</dbReference>
<keyword evidence="4" id="KW-1185">Reference proteome</keyword>
<dbReference type="InterPro" id="IPR012430">
    <property type="entry name" value="TMEM43_fam"/>
</dbReference>
<proteinExistence type="predicted"/>
<evidence type="ECO:0008006" key="5">
    <source>
        <dbReference type="Google" id="ProtNLM"/>
    </source>
</evidence>
<dbReference type="KEGG" id="lsx:H8B22_11705"/>
<protein>
    <recommendedName>
        <fullName evidence="5">DUF3750 domain-containing protein</fullName>
    </recommendedName>
</protein>
<feature type="transmembrane region" description="Helical" evidence="1">
    <location>
        <begin position="216"/>
        <end position="234"/>
    </location>
</feature>
<keyword evidence="2" id="KW-0732">Signal</keyword>
<feature type="signal peptide" evidence="2">
    <location>
        <begin position="1"/>
        <end position="28"/>
    </location>
</feature>
<feature type="chain" id="PRO_5028951461" description="DUF3750 domain-containing protein" evidence="2">
    <location>
        <begin position="29"/>
        <end position="243"/>
    </location>
</feature>
<dbReference type="Pfam" id="PF07787">
    <property type="entry name" value="TMEM43"/>
    <property type="match status" value="1"/>
</dbReference>